<dbReference type="PANTHER" id="PTHR24305">
    <property type="entry name" value="CYTOCHROME P450"/>
    <property type="match status" value="1"/>
</dbReference>
<evidence type="ECO:0000256" key="8">
    <source>
        <dbReference type="ARBA" id="ARBA00023033"/>
    </source>
</evidence>
<name>J0DD07_AURST</name>
<dbReference type="FunCoup" id="J0DD07">
    <property type="interactions" value="59"/>
</dbReference>
<evidence type="ECO:0000256" key="2">
    <source>
        <dbReference type="ARBA" id="ARBA00005179"/>
    </source>
</evidence>
<dbReference type="Gene3D" id="1.10.630.10">
    <property type="entry name" value="Cytochrome P450"/>
    <property type="match status" value="1"/>
</dbReference>
<evidence type="ECO:0000256" key="6">
    <source>
        <dbReference type="ARBA" id="ARBA00023002"/>
    </source>
</evidence>
<reference evidence="12" key="1">
    <citation type="journal article" date="2012" name="Science">
        <title>The Paleozoic origin of enzymatic lignin decomposition reconstructed from 31 fungal genomes.</title>
        <authorList>
            <person name="Floudas D."/>
            <person name="Binder M."/>
            <person name="Riley R."/>
            <person name="Barry K."/>
            <person name="Blanchette R.A."/>
            <person name="Henrissat B."/>
            <person name="Martinez A.T."/>
            <person name="Otillar R."/>
            <person name="Spatafora J.W."/>
            <person name="Yadav J.S."/>
            <person name="Aerts A."/>
            <person name="Benoit I."/>
            <person name="Boyd A."/>
            <person name="Carlson A."/>
            <person name="Copeland A."/>
            <person name="Coutinho P.M."/>
            <person name="de Vries R.P."/>
            <person name="Ferreira P."/>
            <person name="Findley K."/>
            <person name="Foster B."/>
            <person name="Gaskell J."/>
            <person name="Glotzer D."/>
            <person name="Gorecki P."/>
            <person name="Heitman J."/>
            <person name="Hesse C."/>
            <person name="Hori C."/>
            <person name="Igarashi K."/>
            <person name="Jurgens J.A."/>
            <person name="Kallen N."/>
            <person name="Kersten P."/>
            <person name="Kohler A."/>
            <person name="Kuees U."/>
            <person name="Kumar T.K.A."/>
            <person name="Kuo A."/>
            <person name="LaButti K."/>
            <person name="Larrondo L.F."/>
            <person name="Lindquist E."/>
            <person name="Ling A."/>
            <person name="Lombard V."/>
            <person name="Lucas S."/>
            <person name="Lundell T."/>
            <person name="Martin R."/>
            <person name="McLaughlin D.J."/>
            <person name="Morgenstern I."/>
            <person name="Morin E."/>
            <person name="Murat C."/>
            <person name="Nagy L.G."/>
            <person name="Nolan M."/>
            <person name="Ohm R.A."/>
            <person name="Patyshakuliyeva A."/>
            <person name="Rokas A."/>
            <person name="Ruiz-Duenas F.J."/>
            <person name="Sabat G."/>
            <person name="Salamov A."/>
            <person name="Samejima M."/>
            <person name="Schmutz J."/>
            <person name="Slot J.C."/>
            <person name="St John F."/>
            <person name="Stenlid J."/>
            <person name="Sun H."/>
            <person name="Sun S."/>
            <person name="Syed K."/>
            <person name="Tsang A."/>
            <person name="Wiebenga A."/>
            <person name="Young D."/>
            <person name="Pisabarro A."/>
            <person name="Eastwood D.C."/>
            <person name="Martin F."/>
            <person name="Cullen D."/>
            <person name="Grigoriev I.V."/>
            <person name="Hibbett D.S."/>
        </authorList>
    </citation>
    <scope>NUCLEOTIDE SEQUENCE [LARGE SCALE GENOMIC DNA]</scope>
    <source>
        <strain evidence="12">TFB10046</strain>
    </source>
</reference>
<dbReference type="OMA" id="ICNARQS"/>
<evidence type="ECO:0000256" key="7">
    <source>
        <dbReference type="ARBA" id="ARBA00023004"/>
    </source>
</evidence>
<dbReference type="InterPro" id="IPR036396">
    <property type="entry name" value="Cyt_P450_sf"/>
</dbReference>
<dbReference type="OrthoDB" id="1470350at2759"/>
<organism evidence="11 12">
    <name type="scientific">Auricularia subglabra (strain TFB-10046 / SS5)</name>
    <name type="common">White-rot fungus</name>
    <name type="synonym">Auricularia delicata (strain TFB10046)</name>
    <dbReference type="NCBI Taxonomy" id="717982"/>
    <lineage>
        <taxon>Eukaryota</taxon>
        <taxon>Fungi</taxon>
        <taxon>Dikarya</taxon>
        <taxon>Basidiomycota</taxon>
        <taxon>Agaricomycotina</taxon>
        <taxon>Agaricomycetes</taxon>
        <taxon>Auriculariales</taxon>
        <taxon>Auriculariaceae</taxon>
        <taxon>Auricularia</taxon>
    </lineage>
</organism>
<comment type="cofactor">
    <cofactor evidence="1">
        <name>heme</name>
        <dbReference type="ChEBI" id="CHEBI:30413"/>
    </cofactor>
</comment>
<keyword evidence="12" id="KW-1185">Reference proteome</keyword>
<gene>
    <name evidence="11" type="ORF">AURDEDRAFT_127340</name>
</gene>
<keyword evidence="4 9" id="KW-0349">Heme</keyword>
<dbReference type="SUPFAM" id="SSF48264">
    <property type="entry name" value="Cytochrome P450"/>
    <property type="match status" value="1"/>
</dbReference>
<evidence type="ECO:0000313" key="12">
    <source>
        <dbReference type="Proteomes" id="UP000006514"/>
    </source>
</evidence>
<dbReference type="InterPro" id="IPR050121">
    <property type="entry name" value="Cytochrome_P450_monoxygenase"/>
</dbReference>
<evidence type="ECO:0000256" key="9">
    <source>
        <dbReference type="RuleBase" id="RU000461"/>
    </source>
</evidence>
<dbReference type="eggNOG" id="KOG0158">
    <property type="taxonomic scope" value="Eukaryota"/>
</dbReference>
<comment type="similarity">
    <text evidence="3 9">Belongs to the cytochrome P450 family.</text>
</comment>
<keyword evidence="6 9" id="KW-0560">Oxidoreductase</keyword>
<comment type="pathway">
    <text evidence="2">Secondary metabolite biosynthesis.</text>
</comment>
<dbReference type="KEGG" id="adl:AURDEDRAFT_127340"/>
<keyword evidence="8 9" id="KW-0503">Monooxygenase</keyword>
<dbReference type="GO" id="GO:0004497">
    <property type="term" value="F:monooxygenase activity"/>
    <property type="evidence" value="ECO:0007669"/>
    <property type="project" value="UniProtKB-KW"/>
</dbReference>
<sequence length="522" mass="58492">MSFTLPIRMSCLTSSPAVRNSGSLRTSTKSWKYTAKASSREWVRYRKITGPPFSEKNNRLVWTSAIEQVSQMVSAMEVHSQSQKKPSHSKGWVLPSVPHDVWTNQEFDDLGPIPAHGHRLTFTQSIHTLLRYLIPVMVIPKTLLRLVPIPIWSSAFSAYSEFRDYIFLLTQRAKGVTHASSTHENLLRALVSNSADESVDDRLSDSEVLAHMFVFVLAGHESTAYGAIPSHPTPRLNVYRNALSYAIVNLALYPEAQDWFIQQFDEQLAACQAGSPRDWDYNMFDNLPAVICLMNETLRLYPTVAGVPKWTAHSSVPLVYNDRKCLVPPKTPVVFNTIALHRSPELWGDDVAEFRPQRWVEKQPRKGQFMAFSEGARACLGKKFAQVEFVAVIAALFSRFRVELDCGNGDIAAARKRAAAAFDSSVVLATLGMTKEVPIRDNREFETALRKDKELMGRTVGYYGTLGTTESFFYTLDTLPLFIAIAVYVPVWPGRVIQESSARDDANLPAKNSGPTTNVRVV</sequence>
<evidence type="ECO:0000256" key="5">
    <source>
        <dbReference type="ARBA" id="ARBA00022723"/>
    </source>
</evidence>
<evidence type="ECO:0000256" key="10">
    <source>
        <dbReference type="SAM" id="MobiDB-lite"/>
    </source>
</evidence>
<dbReference type="PANTHER" id="PTHR24305:SF166">
    <property type="entry name" value="CYTOCHROME P450 12A4, MITOCHONDRIAL-RELATED"/>
    <property type="match status" value="1"/>
</dbReference>
<accession>J0DD07</accession>
<dbReference type="GO" id="GO:0016705">
    <property type="term" value="F:oxidoreductase activity, acting on paired donors, with incorporation or reduction of molecular oxygen"/>
    <property type="evidence" value="ECO:0007669"/>
    <property type="project" value="InterPro"/>
</dbReference>
<dbReference type="Pfam" id="PF00067">
    <property type="entry name" value="p450"/>
    <property type="match status" value="1"/>
</dbReference>
<dbReference type="GO" id="GO:0005506">
    <property type="term" value="F:iron ion binding"/>
    <property type="evidence" value="ECO:0007669"/>
    <property type="project" value="InterPro"/>
</dbReference>
<feature type="compositionally biased region" description="Polar residues" evidence="10">
    <location>
        <begin position="513"/>
        <end position="522"/>
    </location>
</feature>
<dbReference type="EMBL" id="JH687797">
    <property type="protein sequence ID" value="EJD40946.1"/>
    <property type="molecule type" value="Genomic_DNA"/>
</dbReference>
<evidence type="ECO:0000256" key="3">
    <source>
        <dbReference type="ARBA" id="ARBA00010617"/>
    </source>
</evidence>
<dbReference type="AlphaFoldDB" id="J0DD07"/>
<dbReference type="GO" id="GO:0020037">
    <property type="term" value="F:heme binding"/>
    <property type="evidence" value="ECO:0007669"/>
    <property type="project" value="InterPro"/>
</dbReference>
<keyword evidence="7 9" id="KW-0408">Iron</keyword>
<keyword evidence="5 9" id="KW-0479">Metal-binding</keyword>
<evidence type="ECO:0000313" key="11">
    <source>
        <dbReference type="EMBL" id="EJD40946.1"/>
    </source>
</evidence>
<dbReference type="Proteomes" id="UP000006514">
    <property type="component" value="Unassembled WGS sequence"/>
</dbReference>
<dbReference type="PROSITE" id="PS00086">
    <property type="entry name" value="CYTOCHROME_P450"/>
    <property type="match status" value="1"/>
</dbReference>
<dbReference type="InterPro" id="IPR017972">
    <property type="entry name" value="Cyt_P450_CS"/>
</dbReference>
<evidence type="ECO:0000256" key="1">
    <source>
        <dbReference type="ARBA" id="ARBA00001971"/>
    </source>
</evidence>
<dbReference type="InterPro" id="IPR001128">
    <property type="entry name" value="Cyt_P450"/>
</dbReference>
<dbReference type="InParanoid" id="J0DD07"/>
<feature type="region of interest" description="Disordered" evidence="10">
    <location>
        <begin position="503"/>
        <end position="522"/>
    </location>
</feature>
<proteinExistence type="inferred from homology"/>
<protein>
    <submittedName>
        <fullName evidence="11">Cytochrome P450</fullName>
    </submittedName>
</protein>
<evidence type="ECO:0000256" key="4">
    <source>
        <dbReference type="ARBA" id="ARBA00022617"/>
    </source>
</evidence>